<proteinExistence type="predicted"/>
<accession>A0A7W8LQ05</accession>
<protein>
    <recommendedName>
        <fullName evidence="3">Glycosyl hydrolase family 98 putative carbohydrate-binding module domain-containing protein</fullName>
    </recommendedName>
</protein>
<dbReference type="EMBL" id="JACHFN010000004">
    <property type="protein sequence ID" value="MBB5234095.1"/>
    <property type="molecule type" value="Genomic_DNA"/>
</dbReference>
<feature type="signal peptide" evidence="2">
    <location>
        <begin position="1"/>
        <end position="26"/>
    </location>
</feature>
<comment type="caution">
    <text evidence="4">The sequence shown here is derived from an EMBL/GenBank/DDBJ whole genome shotgun (WGS) entry which is preliminary data.</text>
</comment>
<evidence type="ECO:0000313" key="4">
    <source>
        <dbReference type="EMBL" id="MBB5234095.1"/>
    </source>
</evidence>
<dbReference type="SMART" id="SM00776">
    <property type="entry name" value="NPCBM"/>
    <property type="match status" value="1"/>
</dbReference>
<evidence type="ECO:0000256" key="1">
    <source>
        <dbReference type="SAM" id="MobiDB-lite"/>
    </source>
</evidence>
<dbReference type="Pfam" id="PF08305">
    <property type="entry name" value="NPCBM"/>
    <property type="match status" value="1"/>
</dbReference>
<gene>
    <name evidence="4" type="ORF">HNQ09_001533</name>
</gene>
<keyword evidence="2" id="KW-0732">Signal</keyword>
<dbReference type="InterPro" id="IPR008979">
    <property type="entry name" value="Galactose-bd-like_sf"/>
</dbReference>
<feature type="region of interest" description="Disordered" evidence="1">
    <location>
        <begin position="96"/>
        <end position="119"/>
    </location>
</feature>
<feature type="non-terminal residue" evidence="4">
    <location>
        <position position="231"/>
    </location>
</feature>
<dbReference type="InterPro" id="IPR038637">
    <property type="entry name" value="NPCBM_sf"/>
</dbReference>
<sequence length="231" mass="23683">MNDTSNWKGRAKRLAPAILVLSAALAACSKAPAPDAGKDPYAGGVSYPWSDRVGPAGDDPYAGGVSYPWTGAGAPTALRGAQGSAQTFLSDTQWTSATNAWGPVERDRSNGEQGAADGRPLTLGGQTFAKGLGVHAPSEISYALSGQCTTFTATLGLDDEVGDRGSVVFEVWNGTATKLFDSGLLRGADAPRAISVPIDGVSSLRLVVRDAGDGLNYDHADWAAAQVSCPA</sequence>
<feature type="chain" id="PRO_5030629985" description="Glycosyl hydrolase family 98 putative carbohydrate-binding module domain-containing protein" evidence="2">
    <location>
        <begin position="27"/>
        <end position="231"/>
    </location>
</feature>
<evidence type="ECO:0000313" key="5">
    <source>
        <dbReference type="Proteomes" id="UP000525389"/>
    </source>
</evidence>
<dbReference type="InterPro" id="IPR013222">
    <property type="entry name" value="Glyco_hyd_98_carb-bd"/>
</dbReference>
<dbReference type="SUPFAM" id="SSF49785">
    <property type="entry name" value="Galactose-binding domain-like"/>
    <property type="match status" value="1"/>
</dbReference>
<dbReference type="Gene3D" id="2.60.120.1060">
    <property type="entry name" value="NPCBM/NEW2 domain"/>
    <property type="match status" value="1"/>
</dbReference>
<dbReference type="Proteomes" id="UP000525389">
    <property type="component" value="Unassembled WGS sequence"/>
</dbReference>
<feature type="domain" description="Glycosyl hydrolase family 98 putative carbohydrate-binding module" evidence="3">
    <location>
        <begin position="83"/>
        <end position="229"/>
    </location>
</feature>
<organism evidence="4 5">
    <name type="scientific">Deinococcus budaensis</name>
    <dbReference type="NCBI Taxonomy" id="1665626"/>
    <lineage>
        <taxon>Bacteria</taxon>
        <taxon>Thermotogati</taxon>
        <taxon>Deinococcota</taxon>
        <taxon>Deinococci</taxon>
        <taxon>Deinococcales</taxon>
        <taxon>Deinococcaceae</taxon>
        <taxon>Deinococcus</taxon>
    </lineage>
</organism>
<evidence type="ECO:0000259" key="3">
    <source>
        <dbReference type="SMART" id="SM00776"/>
    </source>
</evidence>
<dbReference type="RefSeq" id="WP_184027461.1">
    <property type="nucleotide sequence ID" value="NZ_JACHFN010000004.1"/>
</dbReference>
<name>A0A7W8LQ05_9DEIO</name>
<reference evidence="4 5" key="1">
    <citation type="submission" date="2020-08" db="EMBL/GenBank/DDBJ databases">
        <title>Genomic Encyclopedia of Type Strains, Phase IV (KMG-IV): sequencing the most valuable type-strain genomes for metagenomic binning, comparative biology and taxonomic classification.</title>
        <authorList>
            <person name="Goeker M."/>
        </authorList>
    </citation>
    <scope>NUCLEOTIDE SEQUENCE [LARGE SCALE GENOMIC DNA]</scope>
    <source>
        <strain evidence="4 5">DSM 101791</strain>
    </source>
</reference>
<dbReference type="AlphaFoldDB" id="A0A7W8LQ05"/>
<evidence type="ECO:0000256" key="2">
    <source>
        <dbReference type="SAM" id="SignalP"/>
    </source>
</evidence>
<keyword evidence="5" id="KW-1185">Reference proteome</keyword>